<dbReference type="OrthoDB" id="9007689at2"/>
<comment type="caution">
    <text evidence="1">The sequence shown here is derived from an EMBL/GenBank/DDBJ whole genome shotgun (WGS) entry which is preliminary data.</text>
</comment>
<evidence type="ECO:0008006" key="3">
    <source>
        <dbReference type="Google" id="ProtNLM"/>
    </source>
</evidence>
<name>A0A370NE76_9BURK</name>
<protein>
    <recommendedName>
        <fullName evidence="3">DUF2917 domain-containing protein</fullName>
    </recommendedName>
</protein>
<dbReference type="RefSeq" id="WP_115099935.1">
    <property type="nucleotide sequence ID" value="NZ_QHKS01000003.1"/>
</dbReference>
<reference evidence="2" key="1">
    <citation type="submission" date="2018-05" db="EMBL/GenBank/DDBJ databases">
        <authorList>
            <person name="Feng T."/>
        </authorList>
    </citation>
    <scope>NUCLEOTIDE SEQUENCE [LARGE SCALE GENOMIC DNA]</scope>
    <source>
        <strain evidence="2">S27</strain>
    </source>
</reference>
<dbReference type="EMBL" id="QHKS01000003">
    <property type="protein sequence ID" value="RDK03858.1"/>
    <property type="molecule type" value="Genomic_DNA"/>
</dbReference>
<dbReference type="AlphaFoldDB" id="A0A370NE76"/>
<keyword evidence="2" id="KW-1185">Reference proteome</keyword>
<evidence type="ECO:0000313" key="1">
    <source>
        <dbReference type="EMBL" id="RDK03858.1"/>
    </source>
</evidence>
<evidence type="ECO:0000313" key="2">
    <source>
        <dbReference type="Proteomes" id="UP000254875"/>
    </source>
</evidence>
<proteinExistence type="predicted"/>
<gene>
    <name evidence="1" type="ORF">DLM46_06560</name>
</gene>
<sequence length="123" mass="13553">MPALQSRASLPRETASSRLRAGQVTLLELREQTSIVAVEGNLQLGFRDHSLAWLGDTVMPTWITVHEGEQYVTPQRGVVSISAALPRAAAFLVQPQRPENNGFIRQIARSLSNLVRILLRSPA</sequence>
<accession>A0A370NE76</accession>
<organism evidence="1 2">
    <name type="scientific">Paraburkholderia lacunae</name>
    <dbReference type="NCBI Taxonomy" id="2211104"/>
    <lineage>
        <taxon>Bacteria</taxon>
        <taxon>Pseudomonadati</taxon>
        <taxon>Pseudomonadota</taxon>
        <taxon>Betaproteobacteria</taxon>
        <taxon>Burkholderiales</taxon>
        <taxon>Burkholderiaceae</taxon>
        <taxon>Paraburkholderia</taxon>
    </lineage>
</organism>
<dbReference type="Proteomes" id="UP000254875">
    <property type="component" value="Unassembled WGS sequence"/>
</dbReference>